<dbReference type="EMBL" id="CM023480">
    <property type="protein sequence ID" value="KAH7970703.1"/>
    <property type="molecule type" value="Genomic_DNA"/>
</dbReference>
<dbReference type="Proteomes" id="UP000821865">
    <property type="component" value="Chromosome 11"/>
</dbReference>
<name>A0ACB8DJG5_DERSI</name>
<protein>
    <submittedName>
        <fullName evidence="1">Uncharacterized protein</fullName>
    </submittedName>
</protein>
<evidence type="ECO:0000313" key="1">
    <source>
        <dbReference type="EMBL" id="KAH7970703.1"/>
    </source>
</evidence>
<organism evidence="1 2">
    <name type="scientific">Dermacentor silvarum</name>
    <name type="common">Tick</name>
    <dbReference type="NCBI Taxonomy" id="543639"/>
    <lineage>
        <taxon>Eukaryota</taxon>
        <taxon>Metazoa</taxon>
        <taxon>Ecdysozoa</taxon>
        <taxon>Arthropoda</taxon>
        <taxon>Chelicerata</taxon>
        <taxon>Arachnida</taxon>
        <taxon>Acari</taxon>
        <taxon>Parasitiformes</taxon>
        <taxon>Ixodida</taxon>
        <taxon>Ixodoidea</taxon>
        <taxon>Ixodidae</taxon>
        <taxon>Rhipicephalinae</taxon>
        <taxon>Dermacentor</taxon>
    </lineage>
</organism>
<reference evidence="1" key="1">
    <citation type="submission" date="2020-05" db="EMBL/GenBank/DDBJ databases">
        <title>Large-scale comparative analyses of tick genomes elucidate their genetic diversity and vector capacities.</title>
        <authorList>
            <person name="Jia N."/>
            <person name="Wang J."/>
            <person name="Shi W."/>
            <person name="Du L."/>
            <person name="Sun Y."/>
            <person name="Zhan W."/>
            <person name="Jiang J."/>
            <person name="Wang Q."/>
            <person name="Zhang B."/>
            <person name="Ji P."/>
            <person name="Sakyi L.B."/>
            <person name="Cui X."/>
            <person name="Yuan T."/>
            <person name="Jiang B."/>
            <person name="Yang W."/>
            <person name="Lam T.T.-Y."/>
            <person name="Chang Q."/>
            <person name="Ding S."/>
            <person name="Wang X."/>
            <person name="Zhu J."/>
            <person name="Ruan X."/>
            <person name="Zhao L."/>
            <person name="Wei J."/>
            <person name="Que T."/>
            <person name="Du C."/>
            <person name="Cheng J."/>
            <person name="Dai P."/>
            <person name="Han X."/>
            <person name="Huang E."/>
            <person name="Gao Y."/>
            <person name="Liu J."/>
            <person name="Shao H."/>
            <person name="Ye R."/>
            <person name="Li L."/>
            <person name="Wei W."/>
            <person name="Wang X."/>
            <person name="Wang C."/>
            <person name="Yang T."/>
            <person name="Huo Q."/>
            <person name="Li W."/>
            <person name="Guo W."/>
            <person name="Chen H."/>
            <person name="Zhou L."/>
            <person name="Ni X."/>
            <person name="Tian J."/>
            <person name="Zhou Y."/>
            <person name="Sheng Y."/>
            <person name="Liu T."/>
            <person name="Pan Y."/>
            <person name="Xia L."/>
            <person name="Li J."/>
            <person name="Zhao F."/>
            <person name="Cao W."/>
        </authorList>
    </citation>
    <scope>NUCLEOTIDE SEQUENCE</scope>
    <source>
        <strain evidence="1">Dsil-2018</strain>
    </source>
</reference>
<comment type="caution">
    <text evidence="1">The sequence shown here is derived from an EMBL/GenBank/DDBJ whole genome shotgun (WGS) entry which is preliminary data.</text>
</comment>
<evidence type="ECO:0000313" key="2">
    <source>
        <dbReference type="Proteomes" id="UP000821865"/>
    </source>
</evidence>
<proteinExistence type="predicted"/>
<gene>
    <name evidence="1" type="ORF">HPB49_014407</name>
</gene>
<keyword evidence="2" id="KW-1185">Reference proteome</keyword>
<sequence length="140" mass="15879">MPSMPDLDATDYFIWQPKSATVTVGAHSAGCECEPAAFYFGLDTASRMPGLRPMFLQDRMCKSRSVCEAAWRRVAAELGATVSDVKARWKNLRDAFRCVLKTRRETSKSGTPADDRLDEEEQWIFFVRLLFLKDTMTGRS</sequence>
<accession>A0ACB8DJG5</accession>